<keyword evidence="3" id="KW-1185">Reference proteome</keyword>
<organism evidence="2 3">
    <name type="scientific">Pseudoflavonifractor capillosus ATCC 29799</name>
    <dbReference type="NCBI Taxonomy" id="411467"/>
    <lineage>
        <taxon>Bacteria</taxon>
        <taxon>Bacillati</taxon>
        <taxon>Bacillota</taxon>
        <taxon>Clostridia</taxon>
        <taxon>Eubacteriales</taxon>
        <taxon>Oscillospiraceae</taxon>
        <taxon>Pseudoflavonifractor</taxon>
    </lineage>
</organism>
<evidence type="ECO:0000313" key="2">
    <source>
        <dbReference type="EMBL" id="EDN01563.1"/>
    </source>
</evidence>
<dbReference type="RefSeq" id="WP_006571244.1">
    <property type="nucleotide sequence ID" value="NZ_AAXG02000005.1"/>
</dbReference>
<protein>
    <submittedName>
        <fullName evidence="2">Uncharacterized protein</fullName>
    </submittedName>
</protein>
<dbReference type="STRING" id="411467.BACCAP_00692"/>
<keyword evidence="1" id="KW-0812">Transmembrane</keyword>
<dbReference type="Proteomes" id="UP000003639">
    <property type="component" value="Unassembled WGS sequence"/>
</dbReference>
<feature type="transmembrane region" description="Helical" evidence="1">
    <location>
        <begin position="6"/>
        <end position="24"/>
    </location>
</feature>
<feature type="transmembrane region" description="Helical" evidence="1">
    <location>
        <begin position="31"/>
        <end position="49"/>
    </location>
</feature>
<keyword evidence="1" id="KW-1133">Transmembrane helix</keyword>
<sequence>MGGFVFVVLLVLAIILLALCVAFMMKGKKTVYVVSATVTLAAWFVGLVLDANIDFGPTGFLSLRVLFPVLAMGLCILRVVMKDGPDEEK</sequence>
<gene>
    <name evidence="2" type="ORF">BACCAP_00692</name>
</gene>
<feature type="transmembrane region" description="Helical" evidence="1">
    <location>
        <begin position="61"/>
        <end position="81"/>
    </location>
</feature>
<dbReference type="EMBL" id="AAXG02000005">
    <property type="protein sequence ID" value="EDN01563.1"/>
    <property type="molecule type" value="Genomic_DNA"/>
</dbReference>
<comment type="caution">
    <text evidence="2">The sequence shown here is derived from an EMBL/GenBank/DDBJ whole genome shotgun (WGS) entry which is preliminary data.</text>
</comment>
<name>A6NR67_9FIRM</name>
<reference evidence="2 3" key="2">
    <citation type="submission" date="2007-06" db="EMBL/GenBank/DDBJ databases">
        <title>Draft genome sequence of Pseudoflavonifractor capillosus ATCC 29799.</title>
        <authorList>
            <person name="Sudarsanam P."/>
            <person name="Ley R."/>
            <person name="Guruge J."/>
            <person name="Turnbaugh P.J."/>
            <person name="Mahowald M."/>
            <person name="Liep D."/>
            <person name="Gordon J."/>
        </authorList>
    </citation>
    <scope>NUCLEOTIDE SEQUENCE [LARGE SCALE GENOMIC DNA]</scope>
    <source>
        <strain evidence="2 3">ATCC 29799</strain>
    </source>
</reference>
<evidence type="ECO:0000256" key="1">
    <source>
        <dbReference type="SAM" id="Phobius"/>
    </source>
</evidence>
<reference evidence="2 3" key="1">
    <citation type="submission" date="2007-04" db="EMBL/GenBank/DDBJ databases">
        <authorList>
            <person name="Fulton L."/>
            <person name="Clifton S."/>
            <person name="Fulton B."/>
            <person name="Xu J."/>
            <person name="Minx P."/>
            <person name="Pepin K.H."/>
            <person name="Johnson M."/>
            <person name="Thiruvilangam P."/>
            <person name="Bhonagiri V."/>
            <person name="Nash W.E."/>
            <person name="Mardis E.R."/>
            <person name="Wilson R.K."/>
        </authorList>
    </citation>
    <scope>NUCLEOTIDE SEQUENCE [LARGE SCALE GENOMIC DNA]</scope>
    <source>
        <strain evidence="2 3">ATCC 29799</strain>
    </source>
</reference>
<proteinExistence type="predicted"/>
<evidence type="ECO:0000313" key="3">
    <source>
        <dbReference type="Proteomes" id="UP000003639"/>
    </source>
</evidence>
<accession>A6NR67</accession>
<keyword evidence="1" id="KW-0472">Membrane</keyword>
<dbReference type="AlphaFoldDB" id="A6NR67"/>